<sequence>MSRQVCNTPGGGNQGFPVCPAVVSGSSRTSCVACSGGAAGGACGFRGGAEGFGSRSLYNLVATRASPSVWLVAPGMGALGEGAAAVSVALGVAMEVASVVAEEWEMVLEELVALVELVALARRPRSESRSRPSTNKFASFTDKVRSLERQNKVLGTKWDLLQQQGTCSTTGTNKLEPLFENYINSLRSYLDGILGERACLDSELRNMQDLVEDFKKKSEDEINKRTAAENEFVILKKNVDAAYMNKVELQAKVDALMNEINFLTTLYDMESSQMQSHVSDMSVVLSMDNHRCLDLDRIIAEVKAQYEAIAQRSKAESRPCTRPSWASCRPRLAGMGMT</sequence>
<keyword evidence="3 4" id="KW-0175">Coiled coil</keyword>
<accession>A0AB34I4U8</accession>
<dbReference type="AlphaFoldDB" id="A0AB34I4U8"/>
<evidence type="ECO:0000256" key="1">
    <source>
        <dbReference type="ARBA" id="ARBA00022744"/>
    </source>
</evidence>
<dbReference type="PANTHER" id="PTHR45616:SF38">
    <property type="entry name" value="KERATIN, TYPE II CYTOSKELETAL 3"/>
    <property type="match status" value="1"/>
</dbReference>
<keyword evidence="2" id="KW-0403">Intermediate filament</keyword>
<dbReference type="SUPFAM" id="SSF64593">
    <property type="entry name" value="Intermediate filament protein, coiled coil region"/>
    <property type="match status" value="1"/>
</dbReference>
<dbReference type="GO" id="GO:0031424">
    <property type="term" value="P:keratinization"/>
    <property type="evidence" value="ECO:0007669"/>
    <property type="project" value="TreeGrafter"/>
</dbReference>
<reference evidence="6 7" key="1">
    <citation type="submission" date="2022-11" db="EMBL/GenBank/DDBJ databases">
        <title>Whole genome sequence of Eschrichtius robustus ER-17-0199.</title>
        <authorList>
            <person name="Bruniche-Olsen A."/>
            <person name="Black A.N."/>
            <person name="Fields C.J."/>
            <person name="Walden K."/>
            <person name="Dewoody J.A."/>
        </authorList>
    </citation>
    <scope>NUCLEOTIDE SEQUENCE [LARGE SCALE GENOMIC DNA]</scope>
    <source>
        <strain evidence="6">ER-17-0199</strain>
        <tissue evidence="6">Blubber</tissue>
    </source>
</reference>
<dbReference type="GO" id="GO:0005615">
    <property type="term" value="C:extracellular space"/>
    <property type="evidence" value="ECO:0007669"/>
    <property type="project" value="TreeGrafter"/>
</dbReference>
<dbReference type="Proteomes" id="UP001159641">
    <property type="component" value="Unassembled WGS sequence"/>
</dbReference>
<evidence type="ECO:0000256" key="4">
    <source>
        <dbReference type="SAM" id="Coils"/>
    </source>
</evidence>
<evidence type="ECO:0000313" key="7">
    <source>
        <dbReference type="Proteomes" id="UP001159641"/>
    </source>
</evidence>
<name>A0AB34I4U8_ESCRO</name>
<organism evidence="6 7">
    <name type="scientific">Eschrichtius robustus</name>
    <name type="common">California gray whale</name>
    <name type="synonym">Eschrichtius gibbosus</name>
    <dbReference type="NCBI Taxonomy" id="9764"/>
    <lineage>
        <taxon>Eukaryota</taxon>
        <taxon>Metazoa</taxon>
        <taxon>Chordata</taxon>
        <taxon>Craniata</taxon>
        <taxon>Vertebrata</taxon>
        <taxon>Euteleostomi</taxon>
        <taxon>Mammalia</taxon>
        <taxon>Eutheria</taxon>
        <taxon>Laurasiatheria</taxon>
        <taxon>Artiodactyla</taxon>
        <taxon>Whippomorpha</taxon>
        <taxon>Cetacea</taxon>
        <taxon>Mysticeti</taxon>
        <taxon>Eschrichtiidae</taxon>
        <taxon>Eschrichtius</taxon>
    </lineage>
</organism>
<evidence type="ECO:0000259" key="5">
    <source>
        <dbReference type="PROSITE" id="PS51842"/>
    </source>
</evidence>
<dbReference type="GO" id="GO:0045095">
    <property type="term" value="C:keratin filament"/>
    <property type="evidence" value="ECO:0007669"/>
    <property type="project" value="InterPro"/>
</dbReference>
<dbReference type="Pfam" id="PF00038">
    <property type="entry name" value="Filament"/>
    <property type="match status" value="1"/>
</dbReference>
<protein>
    <recommendedName>
        <fullName evidence="5">IF rod domain-containing protein</fullName>
    </recommendedName>
</protein>
<dbReference type="EMBL" id="JAIQCJ010000117">
    <property type="protein sequence ID" value="KAJ8797945.1"/>
    <property type="molecule type" value="Genomic_DNA"/>
</dbReference>
<evidence type="ECO:0000313" key="6">
    <source>
        <dbReference type="EMBL" id="KAJ8797945.1"/>
    </source>
</evidence>
<proteinExistence type="predicted"/>
<evidence type="ECO:0000256" key="3">
    <source>
        <dbReference type="ARBA" id="ARBA00023054"/>
    </source>
</evidence>
<comment type="caution">
    <text evidence="6">The sequence shown here is derived from an EMBL/GenBank/DDBJ whole genome shotgun (WGS) entry which is preliminary data.</text>
</comment>
<gene>
    <name evidence="6" type="ORF">J1605_001681</name>
</gene>
<dbReference type="PANTHER" id="PTHR45616">
    <property type="entry name" value="GATA-TYPE DOMAIN-CONTAINING PROTEIN"/>
    <property type="match status" value="1"/>
</dbReference>
<keyword evidence="1" id="KW-0416">Keratin</keyword>
<feature type="coiled-coil region" evidence="4">
    <location>
        <begin position="197"/>
        <end position="266"/>
    </location>
</feature>
<dbReference type="PROSITE" id="PS51842">
    <property type="entry name" value="IF_ROD_2"/>
    <property type="match status" value="1"/>
</dbReference>
<dbReference type="PRINTS" id="PR01276">
    <property type="entry name" value="TYPE2KERATIN"/>
</dbReference>
<dbReference type="GO" id="GO:0045109">
    <property type="term" value="P:intermediate filament organization"/>
    <property type="evidence" value="ECO:0007669"/>
    <property type="project" value="TreeGrafter"/>
</dbReference>
<dbReference type="FunFam" id="1.20.5.1160:FF:000001">
    <property type="entry name" value="Keratin type II"/>
    <property type="match status" value="1"/>
</dbReference>
<feature type="domain" description="IF rod" evidence="5">
    <location>
        <begin position="135"/>
        <end position="338"/>
    </location>
</feature>
<dbReference type="Gene3D" id="1.20.5.1160">
    <property type="entry name" value="Vasodilator-stimulated phosphoprotein"/>
    <property type="match status" value="1"/>
</dbReference>
<keyword evidence="7" id="KW-1185">Reference proteome</keyword>
<evidence type="ECO:0000256" key="2">
    <source>
        <dbReference type="ARBA" id="ARBA00022754"/>
    </source>
</evidence>
<dbReference type="InterPro" id="IPR003054">
    <property type="entry name" value="Keratin_II"/>
</dbReference>
<dbReference type="InterPro" id="IPR039008">
    <property type="entry name" value="IF_rod_dom"/>
</dbReference>
<dbReference type="GO" id="GO:0030280">
    <property type="term" value="F:structural constituent of skin epidermis"/>
    <property type="evidence" value="ECO:0007669"/>
    <property type="project" value="TreeGrafter"/>
</dbReference>
<dbReference type="SMART" id="SM01391">
    <property type="entry name" value="Filament"/>
    <property type="match status" value="1"/>
</dbReference>